<sequence>MSSRIHQVLGCAAVTAGLLAPLGLGCVAPTQPEEETIAQDGELESLPEEIGEAEEAASSCSVCQYRYCDVNSPSSCAKYYYWYHTCPGLPQGWGGPCRTVFYSCDGSCPW</sequence>
<accession>A0A150PF38</accession>
<dbReference type="AlphaFoldDB" id="A0A150PF38"/>
<dbReference type="PROSITE" id="PS51257">
    <property type="entry name" value="PROKAR_LIPOPROTEIN"/>
    <property type="match status" value="1"/>
</dbReference>
<evidence type="ECO:0000313" key="2">
    <source>
        <dbReference type="Proteomes" id="UP000075420"/>
    </source>
</evidence>
<organism evidence="1 2">
    <name type="scientific">Sorangium cellulosum</name>
    <name type="common">Polyangium cellulosum</name>
    <dbReference type="NCBI Taxonomy" id="56"/>
    <lineage>
        <taxon>Bacteria</taxon>
        <taxon>Pseudomonadati</taxon>
        <taxon>Myxococcota</taxon>
        <taxon>Polyangia</taxon>
        <taxon>Polyangiales</taxon>
        <taxon>Polyangiaceae</taxon>
        <taxon>Sorangium</taxon>
    </lineage>
</organism>
<dbReference type="EMBL" id="JELY01001940">
    <property type="protein sequence ID" value="KYF54118.1"/>
    <property type="molecule type" value="Genomic_DNA"/>
</dbReference>
<reference evidence="1 2" key="1">
    <citation type="submission" date="2014-02" db="EMBL/GenBank/DDBJ databases">
        <title>The small core and large imbalanced accessory genome model reveals a collaborative survival strategy of Sorangium cellulosum strains in nature.</title>
        <authorList>
            <person name="Han K."/>
            <person name="Peng R."/>
            <person name="Blom J."/>
            <person name="Li Y.-Z."/>
        </authorList>
    </citation>
    <scope>NUCLEOTIDE SEQUENCE [LARGE SCALE GENOMIC DNA]</scope>
    <source>
        <strain evidence="1 2">So0157-25</strain>
    </source>
</reference>
<dbReference type="Proteomes" id="UP000075420">
    <property type="component" value="Unassembled WGS sequence"/>
</dbReference>
<protein>
    <submittedName>
        <fullName evidence="1">Uncharacterized protein</fullName>
    </submittedName>
</protein>
<name>A0A150PF38_SORCE</name>
<proteinExistence type="predicted"/>
<gene>
    <name evidence="1" type="ORF">BE08_23625</name>
</gene>
<comment type="caution">
    <text evidence="1">The sequence shown here is derived from an EMBL/GenBank/DDBJ whole genome shotgun (WGS) entry which is preliminary data.</text>
</comment>
<evidence type="ECO:0000313" key="1">
    <source>
        <dbReference type="EMBL" id="KYF54118.1"/>
    </source>
</evidence>